<comment type="caution">
    <text evidence="2">The sequence shown here is derived from an EMBL/GenBank/DDBJ whole genome shotgun (WGS) entry which is preliminary data.</text>
</comment>
<reference evidence="2 3" key="1">
    <citation type="submission" date="2018-04" db="EMBL/GenBank/DDBJ databases">
        <title>Genomic Encyclopedia of Archaeal and Bacterial Type Strains, Phase II (KMG-II): from individual species to whole genera.</title>
        <authorList>
            <person name="Goeker M."/>
        </authorList>
    </citation>
    <scope>NUCLEOTIDE SEQUENCE [LARGE SCALE GENOMIC DNA]</scope>
    <source>
        <strain evidence="2 3">DSM 28823</strain>
    </source>
</reference>
<sequence length="431" mass="46744">MKYRKQISWLLLLAVLFVSGACNSNDTETIQKPDAVLLSSELGTSIPKVIIQAGIGALESRYPETSGVSSAVKSGVNVYKITYQTTFQGEDLTASGIVAIPGDAGDYPLLSFQNGTNVLYSDAPSKNFELTSTADLENTTVVSESLASLGFVIAIADYPGFGSSESVFHPYLEKENTLPALVDMIRATNELMAKAEIQAKLSGDLFLAGYSQGGWSTMQLLKELDQQPLEDFSLVAASCGAGPYNLSQMNELVLGSETYPMPFYFPYLLHAYQLHGLISNSMADIFQEPYASAIPQLFDFETSGGQINAALTDNMAELFQPAYLAGSVTDDQFETVKSALAANSVTAWNLNTPTRLFHGDADVYIPMEISEDFLQDFRELGVGESTIRLTEIPDADHSGGVLPYGLQTLSWFMTFENQNLTKSSLQEAVSL</sequence>
<dbReference type="Proteomes" id="UP000243525">
    <property type="component" value="Unassembled WGS sequence"/>
</dbReference>
<dbReference type="EMBL" id="QAAD01000001">
    <property type="protein sequence ID" value="PTN10688.1"/>
    <property type="molecule type" value="Genomic_DNA"/>
</dbReference>
<dbReference type="RefSeq" id="WP_107820778.1">
    <property type="nucleotide sequence ID" value="NZ_OY782574.1"/>
</dbReference>
<dbReference type="PANTHER" id="PTHR34853:SF1">
    <property type="entry name" value="LIPASE 5"/>
    <property type="match status" value="1"/>
</dbReference>
<dbReference type="InterPro" id="IPR005152">
    <property type="entry name" value="Lipase_secreted"/>
</dbReference>
<dbReference type="PANTHER" id="PTHR34853">
    <property type="match status" value="1"/>
</dbReference>
<dbReference type="PROSITE" id="PS51257">
    <property type="entry name" value="PROKAR_LIPOPROTEIN"/>
    <property type="match status" value="1"/>
</dbReference>
<protein>
    <submittedName>
        <fullName evidence="2">Pimeloyl-ACP methyl ester carboxylesterase</fullName>
    </submittedName>
</protein>
<organism evidence="2 3">
    <name type="scientific">Mangrovibacterium marinum</name>
    <dbReference type="NCBI Taxonomy" id="1639118"/>
    <lineage>
        <taxon>Bacteria</taxon>
        <taxon>Pseudomonadati</taxon>
        <taxon>Bacteroidota</taxon>
        <taxon>Bacteroidia</taxon>
        <taxon>Marinilabiliales</taxon>
        <taxon>Prolixibacteraceae</taxon>
        <taxon>Mangrovibacterium</taxon>
    </lineage>
</organism>
<dbReference type="Gene3D" id="3.40.50.1820">
    <property type="entry name" value="alpha/beta hydrolase"/>
    <property type="match status" value="1"/>
</dbReference>
<gene>
    <name evidence="2" type="ORF">C8N47_101339</name>
</gene>
<keyword evidence="3" id="KW-1185">Reference proteome</keyword>
<feature type="signal peptide" evidence="1">
    <location>
        <begin position="1"/>
        <end position="24"/>
    </location>
</feature>
<dbReference type="Gene3D" id="1.10.260.160">
    <property type="match status" value="1"/>
</dbReference>
<keyword evidence="1" id="KW-0732">Signal</keyword>
<dbReference type="PIRSF" id="PIRSF029171">
    <property type="entry name" value="Esterase_LipA"/>
    <property type="match status" value="1"/>
</dbReference>
<dbReference type="OrthoDB" id="9798122at2"/>
<evidence type="ECO:0000256" key="1">
    <source>
        <dbReference type="SAM" id="SignalP"/>
    </source>
</evidence>
<feature type="chain" id="PRO_5015413518" evidence="1">
    <location>
        <begin position="25"/>
        <end position="431"/>
    </location>
</feature>
<dbReference type="SUPFAM" id="SSF53474">
    <property type="entry name" value="alpha/beta-Hydrolases"/>
    <property type="match status" value="1"/>
</dbReference>
<dbReference type="GO" id="GO:0004806">
    <property type="term" value="F:triacylglycerol lipase activity"/>
    <property type="evidence" value="ECO:0007669"/>
    <property type="project" value="InterPro"/>
</dbReference>
<dbReference type="GO" id="GO:0016042">
    <property type="term" value="P:lipid catabolic process"/>
    <property type="evidence" value="ECO:0007669"/>
    <property type="project" value="InterPro"/>
</dbReference>
<dbReference type="AlphaFoldDB" id="A0A2T5C6W5"/>
<accession>A0A2T5C6W5</accession>
<evidence type="ECO:0000313" key="3">
    <source>
        <dbReference type="Proteomes" id="UP000243525"/>
    </source>
</evidence>
<proteinExistence type="predicted"/>
<name>A0A2T5C6W5_9BACT</name>
<evidence type="ECO:0000313" key="2">
    <source>
        <dbReference type="EMBL" id="PTN10688.1"/>
    </source>
</evidence>
<dbReference type="InterPro" id="IPR029058">
    <property type="entry name" value="AB_hydrolase_fold"/>
</dbReference>